<dbReference type="InterPro" id="IPR000843">
    <property type="entry name" value="HTH_LacI"/>
</dbReference>
<dbReference type="Pfam" id="PF00356">
    <property type="entry name" value="LacI"/>
    <property type="match status" value="1"/>
</dbReference>
<protein>
    <submittedName>
        <fullName evidence="6">LacI family DNA-binding transcriptional regulator</fullName>
    </submittedName>
</protein>
<keyword evidence="2" id="KW-0805">Transcription regulation</keyword>
<dbReference type="SUPFAM" id="SSF47413">
    <property type="entry name" value="lambda repressor-like DNA-binding domains"/>
    <property type="match status" value="1"/>
</dbReference>
<evidence type="ECO:0000256" key="3">
    <source>
        <dbReference type="ARBA" id="ARBA00023125"/>
    </source>
</evidence>
<dbReference type="SMART" id="SM00354">
    <property type="entry name" value="HTH_LACI"/>
    <property type="match status" value="1"/>
</dbReference>
<reference evidence="6 7" key="1">
    <citation type="submission" date="2019-10" db="EMBL/GenBank/DDBJ databases">
        <title>Genomic analysis of Raineyella sp. CBA3103.</title>
        <authorList>
            <person name="Roh S.W."/>
        </authorList>
    </citation>
    <scope>NUCLEOTIDE SEQUENCE [LARGE SCALE GENOMIC DNA]</scope>
    <source>
        <strain evidence="6 7">CBA3103</strain>
    </source>
</reference>
<dbReference type="PROSITE" id="PS00356">
    <property type="entry name" value="HTH_LACI_1"/>
    <property type="match status" value="1"/>
</dbReference>
<dbReference type="Gene3D" id="3.40.50.2300">
    <property type="match status" value="2"/>
</dbReference>
<dbReference type="EMBL" id="CP045725">
    <property type="protein sequence ID" value="QGF23924.1"/>
    <property type="molecule type" value="Genomic_DNA"/>
</dbReference>
<dbReference type="InterPro" id="IPR046335">
    <property type="entry name" value="LacI/GalR-like_sensor"/>
</dbReference>
<dbReference type="CDD" id="cd01392">
    <property type="entry name" value="HTH_LacI"/>
    <property type="match status" value="1"/>
</dbReference>
<evidence type="ECO:0000313" key="6">
    <source>
        <dbReference type="EMBL" id="QGF23924.1"/>
    </source>
</evidence>
<dbReference type="AlphaFoldDB" id="A0A5Q2FEL9"/>
<evidence type="ECO:0000256" key="2">
    <source>
        <dbReference type="ARBA" id="ARBA00023015"/>
    </source>
</evidence>
<dbReference type="KEGG" id="rain:Rai3103_09805"/>
<dbReference type="PROSITE" id="PS50932">
    <property type="entry name" value="HTH_LACI_2"/>
    <property type="match status" value="1"/>
</dbReference>
<dbReference type="GO" id="GO:0003700">
    <property type="term" value="F:DNA-binding transcription factor activity"/>
    <property type="evidence" value="ECO:0007669"/>
    <property type="project" value="TreeGrafter"/>
</dbReference>
<evidence type="ECO:0000256" key="1">
    <source>
        <dbReference type="ARBA" id="ARBA00022491"/>
    </source>
</evidence>
<name>A0A5Q2FEL9_9ACTN</name>
<dbReference type="Gene3D" id="1.10.260.40">
    <property type="entry name" value="lambda repressor-like DNA-binding domains"/>
    <property type="match status" value="1"/>
</dbReference>
<feature type="domain" description="HTH lacI-type" evidence="5">
    <location>
        <begin position="5"/>
        <end position="59"/>
    </location>
</feature>
<keyword evidence="3 6" id="KW-0238">DNA-binding</keyword>
<dbReference type="InterPro" id="IPR028082">
    <property type="entry name" value="Peripla_BP_I"/>
</dbReference>
<keyword evidence="4" id="KW-0804">Transcription</keyword>
<keyword evidence="1" id="KW-0678">Repressor</keyword>
<dbReference type="Proteomes" id="UP000386847">
    <property type="component" value="Chromosome"/>
</dbReference>
<evidence type="ECO:0000256" key="4">
    <source>
        <dbReference type="ARBA" id="ARBA00023163"/>
    </source>
</evidence>
<evidence type="ECO:0000259" key="5">
    <source>
        <dbReference type="PROSITE" id="PS50932"/>
    </source>
</evidence>
<evidence type="ECO:0000313" key="7">
    <source>
        <dbReference type="Proteomes" id="UP000386847"/>
    </source>
</evidence>
<dbReference type="SUPFAM" id="SSF53822">
    <property type="entry name" value="Periplasmic binding protein-like I"/>
    <property type="match status" value="1"/>
</dbReference>
<proteinExistence type="predicted"/>
<dbReference type="PANTHER" id="PTHR30146">
    <property type="entry name" value="LACI-RELATED TRANSCRIPTIONAL REPRESSOR"/>
    <property type="match status" value="1"/>
</dbReference>
<accession>A0A5Q2FEL9</accession>
<organism evidence="6 7">
    <name type="scientific">Raineyella fluvialis</name>
    <dbReference type="NCBI Taxonomy" id="2662261"/>
    <lineage>
        <taxon>Bacteria</taxon>
        <taxon>Bacillati</taxon>
        <taxon>Actinomycetota</taxon>
        <taxon>Actinomycetes</taxon>
        <taxon>Propionibacteriales</taxon>
        <taxon>Propionibacteriaceae</taxon>
        <taxon>Raineyella</taxon>
    </lineage>
</organism>
<dbReference type="InterPro" id="IPR010982">
    <property type="entry name" value="Lambda_DNA-bd_dom_sf"/>
</dbReference>
<sequence length="336" mass="35764">MPRTVTIRDVAAKAGVSPATASRVLTGSDQTSERARSAVRKAAADMGYSPNGVARSLRMSRTGVVGLLVSDIRNPHFAYLAHTIQTRLASSGYAMILGNASEDESTQDLFLQHVTQQRVDGLILAPQNPQSAALRTLVAAQLPLVFVDRIADGFDIPYAVSDSAMGLGAAFAHLAGLGHTRCGLVAGPLGTSTGRERHDYFASAAPQYFSEGVRIERGADAAGPREAFRRLVEDGCTAVVFAYGPHTMECLDLWSGPDFRAPGDISVASFDDFPVFRVVSPALTAIRQDVDGMGEAVVDLLVALLSGQELSHPHVTLPTSLIVRDSTGRPNRRTRP</sequence>
<dbReference type="RefSeq" id="WP_153572454.1">
    <property type="nucleotide sequence ID" value="NZ_CP045725.1"/>
</dbReference>
<dbReference type="Pfam" id="PF13377">
    <property type="entry name" value="Peripla_BP_3"/>
    <property type="match status" value="1"/>
</dbReference>
<gene>
    <name evidence="6" type="ORF">Rai3103_09805</name>
</gene>
<dbReference type="PANTHER" id="PTHR30146:SF148">
    <property type="entry name" value="HTH-TYPE TRANSCRIPTIONAL REPRESSOR PURR-RELATED"/>
    <property type="match status" value="1"/>
</dbReference>
<dbReference type="GO" id="GO:0000976">
    <property type="term" value="F:transcription cis-regulatory region binding"/>
    <property type="evidence" value="ECO:0007669"/>
    <property type="project" value="TreeGrafter"/>
</dbReference>
<keyword evidence="7" id="KW-1185">Reference proteome</keyword>